<dbReference type="GO" id="GO:0006508">
    <property type="term" value="P:proteolysis"/>
    <property type="evidence" value="ECO:0007669"/>
    <property type="project" value="InterPro"/>
</dbReference>
<dbReference type="PANTHER" id="PTHR11733:SF167">
    <property type="entry name" value="FI17812P1-RELATED"/>
    <property type="match status" value="1"/>
</dbReference>
<dbReference type="Proteomes" id="UP000001555">
    <property type="component" value="Unassembled WGS sequence"/>
</dbReference>
<dbReference type="VEuPathDB" id="VectorBase:ISCI021722"/>
<comment type="similarity">
    <text evidence="1">Belongs to the peptidase M13 family.</text>
</comment>
<dbReference type="EMBL" id="ABJB010787714">
    <property type="status" value="NOT_ANNOTATED_CDS"/>
    <property type="molecule type" value="Genomic_DNA"/>
</dbReference>
<dbReference type="PaxDb" id="6945-B7Q3V4"/>
<reference evidence="3 5" key="1">
    <citation type="submission" date="2008-03" db="EMBL/GenBank/DDBJ databases">
        <title>Annotation of Ixodes scapularis.</title>
        <authorList>
            <consortium name="Ixodes scapularis Genome Project Consortium"/>
            <person name="Caler E."/>
            <person name="Hannick L.I."/>
            <person name="Bidwell S."/>
            <person name="Joardar V."/>
            <person name="Thiagarajan M."/>
            <person name="Amedeo P."/>
            <person name="Galinsky K.J."/>
            <person name="Schobel S."/>
            <person name="Inman J."/>
            <person name="Hostetler J."/>
            <person name="Miller J."/>
            <person name="Hammond M."/>
            <person name="Megy K."/>
            <person name="Lawson D."/>
            <person name="Kodira C."/>
            <person name="Sutton G."/>
            <person name="Meyer J."/>
            <person name="Hill C.A."/>
            <person name="Birren B."/>
            <person name="Nene V."/>
            <person name="Collins F."/>
            <person name="Alarcon-Chaidez F."/>
            <person name="Wikel S."/>
            <person name="Strausberg R."/>
        </authorList>
    </citation>
    <scope>NUCLEOTIDE SEQUENCE [LARGE SCALE GENOMIC DNA]</scope>
    <source>
        <strain evidence="5">Wikel</strain>
        <strain evidence="3">Wikel colony</strain>
    </source>
</reference>
<name>B7Q3V4_IXOSC</name>
<evidence type="ECO:0000313" key="3">
    <source>
        <dbReference type="EMBL" id="EEC13526.1"/>
    </source>
</evidence>
<dbReference type="InterPro" id="IPR000718">
    <property type="entry name" value="Peptidase_M13"/>
</dbReference>
<dbReference type="PROSITE" id="PS51885">
    <property type="entry name" value="NEPRILYSIN"/>
    <property type="match status" value="1"/>
</dbReference>
<keyword evidence="3" id="KW-0378">Hydrolase</keyword>
<evidence type="ECO:0000256" key="1">
    <source>
        <dbReference type="ARBA" id="ARBA00007357"/>
    </source>
</evidence>
<dbReference type="VEuPathDB" id="VectorBase:ISCP_027547"/>
<dbReference type="InterPro" id="IPR024079">
    <property type="entry name" value="MetalloPept_cat_dom_sf"/>
</dbReference>
<evidence type="ECO:0000313" key="4">
    <source>
        <dbReference type="EnsemblMetazoa" id="ISCW021722-PA"/>
    </source>
</evidence>
<dbReference type="OrthoDB" id="6506552at2759"/>
<evidence type="ECO:0000259" key="2">
    <source>
        <dbReference type="Pfam" id="PF01431"/>
    </source>
</evidence>
<dbReference type="Pfam" id="PF01431">
    <property type="entry name" value="Peptidase_M13"/>
    <property type="match status" value="1"/>
</dbReference>
<gene>
    <name evidence="3" type="ORF">IscW_ISCW021722</name>
</gene>
<sequence>MDHKTKLEALTKLTQIVKKVGYADWLMNDTYLNNMYREVEPVVLGQPFILSYLDFRKKSGLEILRKLRVENNRAEVWESGPATGNAFYSPLSNSVIIPAGILQPPLFEYGLPMDANMSNSYCVATQAVTKSNSVPYTLFDAEGNIRNWWTNATKETFLQKVKCFEEQYGSVADKRVHLKLNGLLTKNENIADNGGLLLAYRAYRRWASKTKYEKVPSLPGLNLTSDQLFFTSYAMIWCTNIRPESLMIQIHTDSHSPERHRVNEVLKNTKEFSEAFSCSETSRMNNKDKCIVW</sequence>
<dbReference type="VEuPathDB" id="VectorBase:ISCW021722"/>
<dbReference type="STRING" id="6945.B7Q3V4"/>
<dbReference type="GO" id="GO:0004222">
    <property type="term" value="F:metalloendopeptidase activity"/>
    <property type="evidence" value="ECO:0007669"/>
    <property type="project" value="UniProtKB-EC"/>
</dbReference>
<dbReference type="Gene3D" id="3.40.390.10">
    <property type="entry name" value="Collagenase (Catalytic Domain)"/>
    <property type="match status" value="1"/>
</dbReference>
<feature type="domain" description="Peptidase M13 C-terminal" evidence="2">
    <location>
        <begin position="85"/>
        <end position="290"/>
    </location>
</feature>
<dbReference type="EC" id="3.4.24.71" evidence="3"/>
<dbReference type="PRINTS" id="PR00786">
    <property type="entry name" value="NEPRILYSIN"/>
</dbReference>
<reference evidence="4" key="2">
    <citation type="submission" date="2020-05" db="UniProtKB">
        <authorList>
            <consortium name="EnsemblMetazoa"/>
        </authorList>
    </citation>
    <scope>IDENTIFICATION</scope>
    <source>
        <strain evidence="4">wikel</strain>
    </source>
</reference>
<protein>
    <submittedName>
        <fullName evidence="3 4">Neprilysin, putative</fullName>
        <ecNumber evidence="3">3.4.24.71</ecNumber>
    </submittedName>
</protein>
<dbReference type="SUPFAM" id="SSF55486">
    <property type="entry name" value="Metalloproteases ('zincins'), catalytic domain"/>
    <property type="match status" value="1"/>
</dbReference>
<accession>B7Q3V4</accession>
<dbReference type="PANTHER" id="PTHR11733">
    <property type="entry name" value="ZINC METALLOPROTEASE FAMILY M13 NEPRILYSIN-RELATED"/>
    <property type="match status" value="1"/>
</dbReference>
<dbReference type="AlphaFoldDB" id="B7Q3V4"/>
<proteinExistence type="inferred from homology"/>
<dbReference type="EMBL" id="DS852053">
    <property type="protein sequence ID" value="EEC13526.1"/>
    <property type="molecule type" value="Genomic_DNA"/>
</dbReference>
<evidence type="ECO:0000313" key="5">
    <source>
        <dbReference type="Proteomes" id="UP000001555"/>
    </source>
</evidence>
<dbReference type="InParanoid" id="B7Q3V4"/>
<dbReference type="InterPro" id="IPR018497">
    <property type="entry name" value="Peptidase_M13_C"/>
</dbReference>
<dbReference type="HOGENOM" id="CLU_006187_1_0_1"/>
<organism>
    <name type="scientific">Ixodes scapularis</name>
    <name type="common">Black-legged tick</name>
    <name type="synonym">Deer tick</name>
    <dbReference type="NCBI Taxonomy" id="6945"/>
    <lineage>
        <taxon>Eukaryota</taxon>
        <taxon>Metazoa</taxon>
        <taxon>Ecdysozoa</taxon>
        <taxon>Arthropoda</taxon>
        <taxon>Chelicerata</taxon>
        <taxon>Arachnida</taxon>
        <taxon>Acari</taxon>
        <taxon>Parasitiformes</taxon>
        <taxon>Ixodida</taxon>
        <taxon>Ixodoidea</taxon>
        <taxon>Ixodidae</taxon>
        <taxon>Ixodinae</taxon>
        <taxon>Ixodes</taxon>
    </lineage>
</organism>
<dbReference type="EMBL" id="ABJB010789893">
    <property type="status" value="NOT_ANNOTATED_CDS"/>
    <property type="molecule type" value="Genomic_DNA"/>
</dbReference>
<keyword evidence="5" id="KW-1185">Reference proteome</keyword>
<dbReference type="EnsemblMetazoa" id="ISCW021722-RA">
    <property type="protein sequence ID" value="ISCW021722-PA"/>
    <property type="gene ID" value="ISCW021722"/>
</dbReference>
<dbReference type="CDD" id="cd08662">
    <property type="entry name" value="M13"/>
    <property type="match status" value="1"/>
</dbReference>